<dbReference type="PANTHER" id="PTHR43289">
    <property type="entry name" value="MITOGEN-ACTIVATED PROTEIN KINASE KINASE KINASE 20-RELATED"/>
    <property type="match status" value="1"/>
</dbReference>
<dbReference type="PROSITE" id="PS00108">
    <property type="entry name" value="PROTEIN_KINASE_ST"/>
    <property type="match status" value="1"/>
</dbReference>
<evidence type="ECO:0000256" key="4">
    <source>
        <dbReference type="ARBA" id="ARBA00022840"/>
    </source>
</evidence>
<dbReference type="PROSITE" id="PS50011">
    <property type="entry name" value="PROTEIN_KINASE_DOM"/>
    <property type="match status" value="1"/>
</dbReference>
<keyword evidence="2" id="KW-0547">Nucleotide-binding</keyword>
<comment type="caution">
    <text evidence="8">The sequence shown here is derived from an EMBL/GenBank/DDBJ whole genome shotgun (WGS) entry which is preliminary data.</text>
</comment>
<reference evidence="8 9" key="1">
    <citation type="submission" date="2021-07" db="EMBL/GenBank/DDBJ databases">
        <title>Actinomadura sp. PM05-2 isolated from lichen.</title>
        <authorList>
            <person name="Somphong A."/>
            <person name="Phongsopitanun W."/>
            <person name="Tanasupawat S."/>
            <person name="Peongsungnone V."/>
        </authorList>
    </citation>
    <scope>NUCLEOTIDE SEQUENCE [LARGE SCALE GENOMIC DNA]</scope>
    <source>
        <strain evidence="8 9">PM05-2</strain>
    </source>
</reference>
<keyword evidence="6" id="KW-0812">Transmembrane</keyword>
<dbReference type="GO" id="GO:0004674">
    <property type="term" value="F:protein serine/threonine kinase activity"/>
    <property type="evidence" value="ECO:0007669"/>
    <property type="project" value="UniProtKB-KW"/>
</dbReference>
<dbReference type="Gene3D" id="1.10.510.10">
    <property type="entry name" value="Transferase(Phosphotransferase) domain 1"/>
    <property type="match status" value="1"/>
</dbReference>
<dbReference type="Proteomes" id="UP000774570">
    <property type="component" value="Unassembled WGS sequence"/>
</dbReference>
<keyword evidence="8" id="KW-0723">Serine/threonine-protein kinase</keyword>
<keyword evidence="9" id="KW-1185">Reference proteome</keyword>
<feature type="transmembrane region" description="Helical" evidence="6">
    <location>
        <begin position="331"/>
        <end position="359"/>
    </location>
</feature>
<evidence type="ECO:0000256" key="1">
    <source>
        <dbReference type="ARBA" id="ARBA00022679"/>
    </source>
</evidence>
<dbReference type="PANTHER" id="PTHR43289:SF34">
    <property type="entry name" value="SERINE_THREONINE-PROTEIN KINASE YBDM-RELATED"/>
    <property type="match status" value="1"/>
</dbReference>
<dbReference type="SMART" id="SM00220">
    <property type="entry name" value="S_TKc"/>
    <property type="match status" value="1"/>
</dbReference>
<feature type="compositionally biased region" description="Low complexity" evidence="5">
    <location>
        <begin position="370"/>
        <end position="379"/>
    </location>
</feature>
<gene>
    <name evidence="8" type="ORF">K1Y72_03665</name>
</gene>
<evidence type="ECO:0000256" key="3">
    <source>
        <dbReference type="ARBA" id="ARBA00022777"/>
    </source>
</evidence>
<dbReference type="InterPro" id="IPR011009">
    <property type="entry name" value="Kinase-like_dom_sf"/>
</dbReference>
<evidence type="ECO:0000256" key="6">
    <source>
        <dbReference type="SAM" id="Phobius"/>
    </source>
</evidence>
<dbReference type="InterPro" id="IPR000719">
    <property type="entry name" value="Prot_kinase_dom"/>
</dbReference>
<dbReference type="Pfam" id="PF00069">
    <property type="entry name" value="Pkinase"/>
    <property type="match status" value="1"/>
</dbReference>
<accession>A0ABS7FN86</accession>
<dbReference type="CDD" id="cd14014">
    <property type="entry name" value="STKc_PknB_like"/>
    <property type="match status" value="1"/>
</dbReference>
<organism evidence="8 9">
    <name type="scientific">Actinomadura parmotrematis</name>
    <dbReference type="NCBI Taxonomy" id="2864039"/>
    <lineage>
        <taxon>Bacteria</taxon>
        <taxon>Bacillati</taxon>
        <taxon>Actinomycetota</taxon>
        <taxon>Actinomycetes</taxon>
        <taxon>Streptosporangiales</taxon>
        <taxon>Thermomonosporaceae</taxon>
        <taxon>Actinomadura</taxon>
    </lineage>
</organism>
<keyword evidence="3 8" id="KW-0418">Kinase</keyword>
<evidence type="ECO:0000313" key="8">
    <source>
        <dbReference type="EMBL" id="MBW8481455.1"/>
    </source>
</evidence>
<keyword evidence="6" id="KW-1133">Transmembrane helix</keyword>
<dbReference type="RefSeq" id="WP_220163213.1">
    <property type="nucleotide sequence ID" value="NZ_JAIBOA010000002.1"/>
</dbReference>
<dbReference type="Gene3D" id="3.30.200.20">
    <property type="entry name" value="Phosphorylase Kinase, domain 1"/>
    <property type="match status" value="1"/>
</dbReference>
<dbReference type="SUPFAM" id="SSF56112">
    <property type="entry name" value="Protein kinase-like (PK-like)"/>
    <property type="match status" value="1"/>
</dbReference>
<name>A0ABS7FN86_9ACTN</name>
<evidence type="ECO:0000256" key="2">
    <source>
        <dbReference type="ARBA" id="ARBA00022741"/>
    </source>
</evidence>
<proteinExistence type="predicted"/>
<protein>
    <submittedName>
        <fullName evidence="8">Serine/threonine protein kinase</fullName>
    </submittedName>
</protein>
<evidence type="ECO:0000259" key="7">
    <source>
        <dbReference type="PROSITE" id="PS50011"/>
    </source>
</evidence>
<keyword evidence="6" id="KW-0472">Membrane</keyword>
<dbReference type="InterPro" id="IPR008271">
    <property type="entry name" value="Ser/Thr_kinase_AS"/>
</dbReference>
<evidence type="ECO:0000256" key="5">
    <source>
        <dbReference type="SAM" id="MobiDB-lite"/>
    </source>
</evidence>
<sequence length="523" mass="52942">MPAPVPVYEPLRPDDPRAAGPYRLLALIGAGSGGRAYLAGLGDDRRFAVTFARPELAVRPEFRRLLAQEAAAAGRVRGPRVAAVVAAGADDPAPWIAAEHVPGPSLAYTVAATGPLPVASVRLLVAGVAEALAAFHEAGIVHGDLKPSNVLLAEDGAHVTDASIARAAAAAGVTRADVEPGALRFLAPEHLDGEPPAPPLDVFALGGVALFAATGRPPFGDGTAADLVDRVGHGDPDLEGCPEELRDLVARCLAKDPADRPGLRELLAELAPLNAGASGPWLPEDVMRRLPAYADAAPYQPKIPEHLHGFPKAPMPPPGGLAARSPGPAGWLVGLGAGATALAVLLAVIVALAVAYFVFGIGDGGGEGNGVAAPHEASSAPPPPSSSPPGGTGAPGGAPNAPQPGQQLGHYPRIDLSDGQTLTFSGAPAQPGVRGDFTFAHSFLSADRMALLDPGTAGGYQACTGETRYFTSAWRDDVPPGSLLCVLTAAGRVGLIHVIGYGGPPPTMLLELTVWQGAPATGN</sequence>
<feature type="region of interest" description="Disordered" evidence="5">
    <location>
        <begin position="370"/>
        <end position="413"/>
    </location>
</feature>
<keyword evidence="1" id="KW-0808">Transferase</keyword>
<evidence type="ECO:0000313" key="9">
    <source>
        <dbReference type="Proteomes" id="UP000774570"/>
    </source>
</evidence>
<keyword evidence="4" id="KW-0067">ATP-binding</keyword>
<dbReference type="EMBL" id="JAIBOA010000002">
    <property type="protein sequence ID" value="MBW8481455.1"/>
    <property type="molecule type" value="Genomic_DNA"/>
</dbReference>
<feature type="domain" description="Protein kinase" evidence="7">
    <location>
        <begin position="22"/>
        <end position="282"/>
    </location>
</feature>